<keyword evidence="4" id="KW-1185">Reference proteome</keyword>
<evidence type="ECO:0000313" key="4">
    <source>
        <dbReference type="Proteomes" id="UP001258994"/>
    </source>
</evidence>
<gene>
    <name evidence="3" type="ORF">RGQ13_09600</name>
</gene>
<dbReference type="Proteomes" id="UP001258994">
    <property type="component" value="Chromosome"/>
</dbReference>
<dbReference type="RefSeq" id="WP_348393334.1">
    <property type="nucleotide sequence ID" value="NZ_CP134145.1"/>
</dbReference>
<dbReference type="EMBL" id="CP134145">
    <property type="protein sequence ID" value="WNC74227.1"/>
    <property type="molecule type" value="Genomic_DNA"/>
</dbReference>
<protein>
    <submittedName>
        <fullName evidence="3">DUF5938 domain-containing protein</fullName>
    </submittedName>
</protein>
<dbReference type="InterPro" id="IPR005097">
    <property type="entry name" value="Sacchrp_dh_NADP-bd"/>
</dbReference>
<dbReference type="PANTHER" id="PTHR43781:SF1">
    <property type="entry name" value="SACCHAROPINE DEHYDROGENASE"/>
    <property type="match status" value="1"/>
</dbReference>
<evidence type="ECO:0000313" key="3">
    <source>
        <dbReference type="EMBL" id="WNC74227.1"/>
    </source>
</evidence>
<feature type="domain" description="Saccharopine dehydrogenase NADP binding" evidence="1">
    <location>
        <begin position="7"/>
        <end position="124"/>
    </location>
</feature>
<dbReference type="InterPro" id="IPR036291">
    <property type="entry name" value="NAD(P)-bd_dom_sf"/>
</dbReference>
<dbReference type="Gene3D" id="3.40.50.720">
    <property type="entry name" value="NAD(P)-binding Rossmann-like Domain"/>
    <property type="match status" value="1"/>
</dbReference>
<dbReference type="Pfam" id="PF03435">
    <property type="entry name" value="Sacchrp_dh_NADP"/>
    <property type="match status" value="1"/>
</dbReference>
<accession>A0ABY9TZD8</accession>
<organism evidence="3 4">
    <name type="scientific">Thalassotalea psychrophila</name>
    <dbReference type="NCBI Taxonomy" id="3065647"/>
    <lineage>
        <taxon>Bacteria</taxon>
        <taxon>Pseudomonadati</taxon>
        <taxon>Pseudomonadota</taxon>
        <taxon>Gammaproteobacteria</taxon>
        <taxon>Alteromonadales</taxon>
        <taxon>Colwelliaceae</taxon>
        <taxon>Thalassotalea</taxon>
    </lineage>
</organism>
<evidence type="ECO:0000259" key="1">
    <source>
        <dbReference type="Pfam" id="PF03435"/>
    </source>
</evidence>
<dbReference type="Pfam" id="PF19362">
    <property type="entry name" value="DUF5938"/>
    <property type="match status" value="1"/>
</dbReference>
<dbReference type="PANTHER" id="PTHR43781">
    <property type="entry name" value="SACCHAROPINE DEHYDROGENASE"/>
    <property type="match status" value="1"/>
</dbReference>
<name>A0ABY9TZD8_9GAMM</name>
<sequence>MSQQTRVLIYGASGYTGKLVAEQLAKRNIPFYMAGRTQAKLEKAITVVDARLEEQGLNVRCKAEVAVAQNTLEELVPLFQKVDVVINVAGPFMQVAWPIVEAALEANCHYLDTTGEQDWTDAIRAKFGNEYEEKGLLLSPANSYMWAAGALAAEVVLETEGVDSLDICYQIDNGLPSEASTKSFLRMVCNGVSQYYLEQNEYVAWPNDVKHMVAVPHRNALLGAHPWGGACEPIWFKDDPRVRNCKVLTAIGEQLIDPVIAGIKAYNEQAAHLPAAEREAWTNALGDSMMAYEPEKDCLDVQRSVITCYGQGRQVTTSLSLNLSAPYTWTGDICAEGAERLLNGQLKKAGFQSAAQAFGHRELLTRFHELGFCSLPA</sequence>
<evidence type="ECO:0000259" key="2">
    <source>
        <dbReference type="Pfam" id="PF19362"/>
    </source>
</evidence>
<proteinExistence type="predicted"/>
<reference evidence="4" key="1">
    <citation type="submission" date="2023-09" db="EMBL/GenBank/DDBJ databases">
        <authorList>
            <person name="Li S."/>
            <person name="Li X."/>
            <person name="Zhang C."/>
            <person name="Zhao Z."/>
        </authorList>
    </citation>
    <scope>NUCLEOTIDE SEQUENCE [LARGE SCALE GENOMIC DNA]</scope>
    <source>
        <strain evidence="4">SQ149</strain>
    </source>
</reference>
<dbReference type="InterPro" id="IPR045982">
    <property type="entry name" value="DUF5938"/>
</dbReference>
<feature type="domain" description="DUF5938" evidence="2">
    <location>
        <begin position="148"/>
        <end position="375"/>
    </location>
</feature>
<dbReference type="SUPFAM" id="SSF51735">
    <property type="entry name" value="NAD(P)-binding Rossmann-fold domains"/>
    <property type="match status" value="1"/>
</dbReference>